<protein>
    <recommendedName>
        <fullName evidence="2">Reverse transcriptase domain-containing protein</fullName>
    </recommendedName>
</protein>
<keyword evidence="4" id="KW-1185">Reference proteome</keyword>
<dbReference type="InterPro" id="IPR005135">
    <property type="entry name" value="Endo/exonuclease/phosphatase"/>
</dbReference>
<feature type="domain" description="Reverse transcriptase" evidence="2">
    <location>
        <begin position="585"/>
        <end position="851"/>
    </location>
</feature>
<dbReference type="Pfam" id="PF14529">
    <property type="entry name" value="Exo_endo_phos_2"/>
    <property type="match status" value="1"/>
</dbReference>
<gene>
    <name evidence="3" type="ORF">RRG08_039274</name>
</gene>
<name>A0AAE1DB92_9GAST</name>
<sequence length="1036" mass="120448">MQTQKLQEAPPTKKPVNTSPGQRVDGRPKPASIMTVQQKGGRISQGLKGDPFRGDISATLSPTERRTPSHEVPQSKPHRGRCGADRGRGSTATLHIATYNTRTLALQDDLDHLQEKLEDFKWNVIGLCETKRKGEGLMELSDGTWIYDAGKTEESPETKGMAFLVRKNFKDYIEGFCKHSDRVISCKVKLQEGSLQIIQVYAPTTDYDDEEAEKFYEDLENAIEKKCANTVIMGDFNAKIGVKDEDEENEWIGPFGIGTRNERGEKLIDFCTANRLFVTNSFFKKPRSRYWTWESPGGDYKNQIDFILTTDKTTIQNTEIITKVDIGSDHRMVRSRMTINKKLTRLKRIKKKKPLKINTRQLEKVAPSFQIKLKNKFDILRNEKPSIEVMNETIRKCAAEVVEKPNETTKEQNAEDKLIEELEQRRKELRRKDNKTGPERVEYIETNKTVKKKRRARARRKRKEFITKILEQKRGPKETNKYGNKKKIAKMKDKEGRETSDREEILEICKSFYATLYENTIQSPTNLQRESADKDEVPPFTVDEVRKCLKEMSKNKAPGPDDITSDVLLLGEEPVLKYLTSCYNKILKTKEIPPSWDEAKIIILYKKGDPGDVKNYRPISLLSHSYKLFTRLLQKRMENTLDENQPRDQAGFRRGFSTTDHIFTLNQVIEKSNEYNLPLCVGFIDYEKAFDSVEHFAIFDALRKININETYVAILENIYQKATARVHIDNLESETFPINRGVRQGDPISPKMFTTAMEMIFRKAGLEHGINVDGETLTNLRFADDVALVTEKIEDMEEQLNKLNTLSLETGLRMHKGKTKYMTNFESNENIHIENEEIEKVNSYKYLGQTTHLKETTKEEVTCRIRAGWSCFGRNKEIFQDEKMPLSLKRQVYNQCILPTMTYGCQTWSLTKALTQKLRVAQRAMERKMLRIKLKDKVPCKEIRRRTQVKDIVDFITKQKWKWAGHAARYQDNRWTLRVTEWQPRHGKRSRGRQVRRWRDDIVKIKGATWSRDAKDRDGWKADAEGYFLQWRDTAL</sequence>
<dbReference type="SUPFAM" id="SSF56672">
    <property type="entry name" value="DNA/RNA polymerases"/>
    <property type="match status" value="1"/>
</dbReference>
<dbReference type="InterPro" id="IPR000477">
    <property type="entry name" value="RT_dom"/>
</dbReference>
<evidence type="ECO:0000256" key="1">
    <source>
        <dbReference type="SAM" id="MobiDB-lite"/>
    </source>
</evidence>
<dbReference type="GO" id="GO:0003824">
    <property type="term" value="F:catalytic activity"/>
    <property type="evidence" value="ECO:0007669"/>
    <property type="project" value="InterPro"/>
</dbReference>
<evidence type="ECO:0000313" key="3">
    <source>
        <dbReference type="EMBL" id="KAK3764102.1"/>
    </source>
</evidence>
<dbReference type="InterPro" id="IPR043502">
    <property type="entry name" value="DNA/RNA_pol_sf"/>
</dbReference>
<organism evidence="3 4">
    <name type="scientific">Elysia crispata</name>
    <name type="common">lettuce slug</name>
    <dbReference type="NCBI Taxonomy" id="231223"/>
    <lineage>
        <taxon>Eukaryota</taxon>
        <taxon>Metazoa</taxon>
        <taxon>Spiralia</taxon>
        <taxon>Lophotrochozoa</taxon>
        <taxon>Mollusca</taxon>
        <taxon>Gastropoda</taxon>
        <taxon>Heterobranchia</taxon>
        <taxon>Euthyneura</taxon>
        <taxon>Panpulmonata</taxon>
        <taxon>Sacoglossa</taxon>
        <taxon>Placobranchoidea</taxon>
        <taxon>Plakobranchidae</taxon>
        <taxon>Elysia</taxon>
    </lineage>
</organism>
<reference evidence="3" key="1">
    <citation type="journal article" date="2023" name="G3 (Bethesda)">
        <title>A reference genome for the long-term kleptoplast-retaining sea slug Elysia crispata morphotype clarki.</title>
        <authorList>
            <person name="Eastman K.E."/>
            <person name="Pendleton A.L."/>
            <person name="Shaikh M.A."/>
            <person name="Suttiyut T."/>
            <person name="Ogas R."/>
            <person name="Tomko P."/>
            <person name="Gavelis G."/>
            <person name="Widhalm J.R."/>
            <person name="Wisecaver J.H."/>
        </authorList>
    </citation>
    <scope>NUCLEOTIDE SEQUENCE</scope>
    <source>
        <strain evidence="3">ECLA1</strain>
    </source>
</reference>
<evidence type="ECO:0000313" key="4">
    <source>
        <dbReference type="Proteomes" id="UP001283361"/>
    </source>
</evidence>
<dbReference type="CDD" id="cd01650">
    <property type="entry name" value="RT_nLTR_like"/>
    <property type="match status" value="1"/>
</dbReference>
<dbReference type="PANTHER" id="PTHR47027:SF20">
    <property type="entry name" value="REVERSE TRANSCRIPTASE-LIKE PROTEIN WITH RNA-DIRECTED DNA POLYMERASE DOMAIN"/>
    <property type="match status" value="1"/>
</dbReference>
<feature type="region of interest" description="Disordered" evidence="1">
    <location>
        <begin position="1"/>
        <end position="88"/>
    </location>
</feature>
<evidence type="ECO:0000259" key="2">
    <source>
        <dbReference type="PROSITE" id="PS50878"/>
    </source>
</evidence>
<dbReference type="Pfam" id="PF00078">
    <property type="entry name" value="RVT_1"/>
    <property type="match status" value="1"/>
</dbReference>
<dbReference type="SUPFAM" id="SSF56219">
    <property type="entry name" value="DNase I-like"/>
    <property type="match status" value="1"/>
</dbReference>
<dbReference type="AlphaFoldDB" id="A0AAE1DB92"/>
<proteinExistence type="predicted"/>
<dbReference type="EMBL" id="JAWDGP010004468">
    <property type="protein sequence ID" value="KAK3764102.1"/>
    <property type="molecule type" value="Genomic_DNA"/>
</dbReference>
<accession>A0AAE1DB92</accession>
<dbReference type="PANTHER" id="PTHR47027">
    <property type="entry name" value="REVERSE TRANSCRIPTASE DOMAIN-CONTAINING PROTEIN"/>
    <property type="match status" value="1"/>
</dbReference>
<dbReference type="Gene3D" id="3.60.10.10">
    <property type="entry name" value="Endonuclease/exonuclease/phosphatase"/>
    <property type="match status" value="1"/>
</dbReference>
<dbReference type="PROSITE" id="PS50878">
    <property type="entry name" value="RT_POL"/>
    <property type="match status" value="1"/>
</dbReference>
<dbReference type="InterPro" id="IPR036691">
    <property type="entry name" value="Endo/exonu/phosph_ase_sf"/>
</dbReference>
<dbReference type="CDD" id="cd09076">
    <property type="entry name" value="L1-EN"/>
    <property type="match status" value="1"/>
</dbReference>
<dbReference type="Proteomes" id="UP001283361">
    <property type="component" value="Unassembled WGS sequence"/>
</dbReference>
<comment type="caution">
    <text evidence="3">The sequence shown here is derived from an EMBL/GenBank/DDBJ whole genome shotgun (WGS) entry which is preliminary data.</text>
</comment>